<dbReference type="Proteomes" id="UP000694941">
    <property type="component" value="Unplaced"/>
</dbReference>
<sequence>MAQIVNIEVKCQKESMSVRIEFSLPFNGIIYSKGYYSDSNCQYIPLNSGKSAYEFTVFLDRCGTQFVDQFRQGGQAYLENTIVIQNEPGFQEIWDTARHIRCLWTGQFEKTVTSNINVDMLDIVSVTYSGDSVDTYMDIQLGRGPFAAPVTGLVKIGDTLTAVIYVQGTSDFDIHVKNCIAHAGDITKAIQLTDARGCVIKKKLMGPWQKTRSTGNSGASIIAYAFFQAFKFPDTMELFMECDIELCKFQCSDFCPEYPQSLTGRKKREARGGVQDIYRDKDGIIIVPERVEPVKLQRSFRVVAPEDITFSEASNGTLTLTAGSPTESRENVCMSTPSFITALVVILIVLLSSCLMSAVLCVRIRNSPGTPSLSTLYAYSQRDILGGSGK</sequence>
<dbReference type="GeneID" id="106457057"/>
<organism evidence="3 4">
    <name type="scientific">Limulus polyphemus</name>
    <name type="common">Atlantic horseshoe crab</name>
    <dbReference type="NCBI Taxonomy" id="6850"/>
    <lineage>
        <taxon>Eukaryota</taxon>
        <taxon>Metazoa</taxon>
        <taxon>Ecdysozoa</taxon>
        <taxon>Arthropoda</taxon>
        <taxon>Chelicerata</taxon>
        <taxon>Merostomata</taxon>
        <taxon>Xiphosura</taxon>
        <taxon>Limulidae</taxon>
        <taxon>Limulus</taxon>
    </lineage>
</organism>
<feature type="transmembrane region" description="Helical" evidence="1">
    <location>
        <begin position="339"/>
        <end position="362"/>
    </location>
</feature>
<dbReference type="PANTHER" id="PTHR46560">
    <property type="entry name" value="CYPHER, ISOFORM B"/>
    <property type="match status" value="1"/>
</dbReference>
<evidence type="ECO:0000313" key="3">
    <source>
        <dbReference type="Proteomes" id="UP000694941"/>
    </source>
</evidence>
<protein>
    <submittedName>
        <fullName evidence="4">Uncharacterized protein LOC106457057</fullName>
    </submittedName>
</protein>
<evidence type="ECO:0000256" key="1">
    <source>
        <dbReference type="SAM" id="Phobius"/>
    </source>
</evidence>
<name>A0ABM1AZT8_LIMPO</name>
<proteinExistence type="predicted"/>
<keyword evidence="3" id="KW-1185">Reference proteome</keyword>
<gene>
    <name evidence="4" type="primary">LOC106457057</name>
</gene>
<keyword evidence="1" id="KW-1133">Transmembrane helix</keyword>
<accession>A0ABM1AZT8</accession>
<dbReference type="InterPro" id="IPR056953">
    <property type="entry name" value="CUT_N"/>
</dbReference>
<dbReference type="InterPro" id="IPR001507">
    <property type="entry name" value="ZP_dom"/>
</dbReference>
<reference evidence="4" key="1">
    <citation type="submission" date="2025-08" db="UniProtKB">
        <authorList>
            <consortium name="RefSeq"/>
        </authorList>
    </citation>
    <scope>IDENTIFICATION</scope>
    <source>
        <tissue evidence="4">Muscle</tissue>
    </source>
</reference>
<dbReference type="SMART" id="SM00241">
    <property type="entry name" value="ZP"/>
    <property type="match status" value="1"/>
</dbReference>
<evidence type="ECO:0000313" key="4">
    <source>
        <dbReference type="RefSeq" id="XP_013771895.1"/>
    </source>
</evidence>
<feature type="domain" description="ZP" evidence="2">
    <location>
        <begin position="10"/>
        <end position="262"/>
    </location>
</feature>
<keyword evidence="1" id="KW-0472">Membrane</keyword>
<dbReference type="Pfam" id="PF25057">
    <property type="entry name" value="CUT_N"/>
    <property type="match status" value="1"/>
</dbReference>
<keyword evidence="1" id="KW-0812">Transmembrane</keyword>
<dbReference type="PANTHER" id="PTHR46560:SF4">
    <property type="entry name" value="DUSKY"/>
    <property type="match status" value="1"/>
</dbReference>
<dbReference type="RefSeq" id="XP_013771895.1">
    <property type="nucleotide sequence ID" value="XM_013916441.1"/>
</dbReference>
<evidence type="ECO:0000259" key="2">
    <source>
        <dbReference type="PROSITE" id="PS51034"/>
    </source>
</evidence>
<dbReference type="PROSITE" id="PS51034">
    <property type="entry name" value="ZP_2"/>
    <property type="match status" value="1"/>
</dbReference>